<feature type="region of interest" description="Disordered" evidence="1">
    <location>
        <begin position="322"/>
        <end position="475"/>
    </location>
</feature>
<reference evidence="2 3" key="1">
    <citation type="journal article" date="2018" name="Mol. Biol. Evol.">
        <title>Analysis of the draft genome of the red seaweed Gracilariopsis chorda provides insights into genome size evolution in Rhodophyta.</title>
        <authorList>
            <person name="Lee J."/>
            <person name="Yang E.C."/>
            <person name="Graf L."/>
            <person name="Yang J.H."/>
            <person name="Qiu H."/>
            <person name="Zel Zion U."/>
            <person name="Chan C.X."/>
            <person name="Stephens T.G."/>
            <person name="Weber A.P.M."/>
            <person name="Boo G.H."/>
            <person name="Boo S.M."/>
            <person name="Kim K.M."/>
            <person name="Shin Y."/>
            <person name="Jung M."/>
            <person name="Lee S.J."/>
            <person name="Yim H.S."/>
            <person name="Lee J.H."/>
            <person name="Bhattacharya D."/>
            <person name="Yoon H.S."/>
        </authorList>
    </citation>
    <scope>NUCLEOTIDE SEQUENCE [LARGE SCALE GENOMIC DNA]</scope>
    <source>
        <strain evidence="2 3">SKKU-2015</strain>
        <tissue evidence="2">Whole body</tissue>
    </source>
</reference>
<protein>
    <submittedName>
        <fullName evidence="2">Uncharacterized protein</fullName>
    </submittedName>
</protein>
<feature type="compositionally biased region" description="Basic residues" evidence="1">
    <location>
        <begin position="891"/>
        <end position="904"/>
    </location>
</feature>
<sequence>MQPISSDSELDLNPAPPFLPRLYLQSEDVRNAYDAFQDDVTPPLSRSASPCASESELPSEPRESDPTRMIPPQTQSLDIAPPSDEQLGLPSALSVAIDQIPPPSRLLTLAMYQAPCLALVSRFPRTKVATAVAHTLNMRRALGGARAVLLVARTAATARQWQQQLSISLDEVRVTVFRTARAARDATLNSLRTEQFPGVIIVSDRVLRNIQLWNGMCAALKQNRVVPRWQLVVSEIRGNDAALNLYHSPFRMVADQQADAGLMVMCSDDVARARKEQVSKEAVNSFVRSQLPSMSSTNPDAMWLTPESILLTKNTKEAIVSPTKSPISNAPESNSAHETISPMRDVDNKARRKPRRRSKDQTRAQQRDQQPPPNRTRTQRPSIRLMPRTASVPQYTRQTQEDVKMTDASQLQKEQANLNSRTTRTNTEALNSIQSQEEGVKRRLRSNLRSNRQNTSKRSPVPQNHSVLCRSSSRDRVSVRSLDRRSFSIIDVSDDSDSADEWFTPPSKVITTPTGKANLSSDEDNWRTPFTSRKQTRTASSRTNSRHGQERLNRRLLRNAVHDRDHDEDTSMFSRNGRIDNSNIDSDPLSVPVKRRLATTRTKTPPQRTALDKGSTTRGNISRRRRASNEPRPATSSHVRPLANVENITLPPQVRGKKLTRGAIPDATQQSPSSSPPIGTPQTLARNKTPTGNRRNISFIQIPDSDVEVIDCDIDVIDLCSDEEEIASGAPRERSQERLRRVNRTASHRLSPHNSNNTGTLVRNGRDQHQSDQRRLQEASNQRARARSSSVEFVYECDNQSLILSGVLKLNPQTRSLTEDQRRQFNKWLRKARAAEARGPEGYSVAIRLYSKCLGLCDRNDYLTSRILSLSQETRVLSSKDFTHHGSSSRIAKKPHSPQNRRRRPISDSSS</sequence>
<feature type="region of interest" description="Disordered" evidence="1">
    <location>
        <begin position="879"/>
        <end position="911"/>
    </location>
</feature>
<gene>
    <name evidence="2" type="ORF">BWQ96_04200</name>
</gene>
<name>A0A2V3IVA9_9FLOR</name>
<feature type="region of interest" description="Disordered" evidence="1">
    <location>
        <begin position="495"/>
        <end position="696"/>
    </location>
</feature>
<evidence type="ECO:0000313" key="3">
    <source>
        <dbReference type="Proteomes" id="UP000247409"/>
    </source>
</evidence>
<dbReference type="Proteomes" id="UP000247409">
    <property type="component" value="Unassembled WGS sequence"/>
</dbReference>
<feature type="compositionally biased region" description="Basic residues" evidence="1">
    <location>
        <begin position="741"/>
        <end position="751"/>
    </location>
</feature>
<feature type="compositionally biased region" description="Low complexity" evidence="1">
    <location>
        <begin position="367"/>
        <end position="381"/>
    </location>
</feature>
<dbReference type="EMBL" id="NBIV01000046">
    <property type="protein sequence ID" value="PXF46025.1"/>
    <property type="molecule type" value="Genomic_DNA"/>
</dbReference>
<feature type="compositionally biased region" description="Polar residues" evidence="1">
    <location>
        <begin position="322"/>
        <end position="338"/>
    </location>
</feature>
<feature type="compositionally biased region" description="Polar residues" evidence="1">
    <location>
        <begin position="752"/>
        <end position="761"/>
    </location>
</feature>
<feature type="compositionally biased region" description="Polar residues" evidence="1">
    <location>
        <begin position="453"/>
        <end position="465"/>
    </location>
</feature>
<feature type="compositionally biased region" description="Basic and acidic residues" evidence="1">
    <location>
        <begin position="731"/>
        <end position="740"/>
    </location>
</feature>
<feature type="compositionally biased region" description="Polar residues" evidence="1">
    <location>
        <begin position="407"/>
        <end position="437"/>
    </location>
</feature>
<evidence type="ECO:0000313" key="2">
    <source>
        <dbReference type="EMBL" id="PXF46025.1"/>
    </source>
</evidence>
<feature type="compositionally biased region" description="Basic and acidic residues" evidence="1">
    <location>
        <begin position="560"/>
        <end position="569"/>
    </location>
</feature>
<feature type="region of interest" description="Disordered" evidence="1">
    <location>
        <begin position="727"/>
        <end position="784"/>
    </location>
</feature>
<organism evidence="2 3">
    <name type="scientific">Gracilariopsis chorda</name>
    <dbReference type="NCBI Taxonomy" id="448386"/>
    <lineage>
        <taxon>Eukaryota</taxon>
        <taxon>Rhodophyta</taxon>
        <taxon>Florideophyceae</taxon>
        <taxon>Rhodymeniophycidae</taxon>
        <taxon>Gracilariales</taxon>
        <taxon>Gracilariaceae</taxon>
        <taxon>Gracilariopsis</taxon>
    </lineage>
</organism>
<feature type="compositionally biased region" description="Polar residues" evidence="1">
    <location>
        <begin position="680"/>
        <end position="696"/>
    </location>
</feature>
<feature type="compositionally biased region" description="Polar residues" evidence="1">
    <location>
        <begin position="571"/>
        <end position="585"/>
    </location>
</feature>
<feature type="region of interest" description="Disordered" evidence="1">
    <location>
        <begin position="34"/>
        <end position="84"/>
    </location>
</feature>
<feature type="compositionally biased region" description="Basic and acidic residues" evidence="1">
    <location>
        <begin position="764"/>
        <end position="777"/>
    </location>
</feature>
<feature type="compositionally biased region" description="Polar residues" evidence="1">
    <location>
        <begin position="509"/>
        <end position="520"/>
    </location>
</feature>
<dbReference type="AlphaFoldDB" id="A0A2V3IVA9"/>
<keyword evidence="3" id="KW-1185">Reference proteome</keyword>
<dbReference type="OrthoDB" id="10637785at2759"/>
<accession>A0A2V3IVA9</accession>
<proteinExistence type="predicted"/>
<comment type="caution">
    <text evidence="2">The sequence shown here is derived from an EMBL/GenBank/DDBJ whole genome shotgun (WGS) entry which is preliminary data.</text>
</comment>
<evidence type="ECO:0000256" key="1">
    <source>
        <dbReference type="SAM" id="MobiDB-lite"/>
    </source>
</evidence>
<feature type="compositionally biased region" description="Polar residues" evidence="1">
    <location>
        <begin position="528"/>
        <end position="543"/>
    </location>
</feature>